<feature type="transmembrane region" description="Helical" evidence="1">
    <location>
        <begin position="249"/>
        <end position="278"/>
    </location>
</feature>
<proteinExistence type="predicted"/>
<accession>A0A814TDT8</accession>
<organism evidence="3 4">
    <name type="scientific">Adineta steineri</name>
    <dbReference type="NCBI Taxonomy" id="433720"/>
    <lineage>
        <taxon>Eukaryota</taxon>
        <taxon>Metazoa</taxon>
        <taxon>Spiralia</taxon>
        <taxon>Gnathifera</taxon>
        <taxon>Rotifera</taxon>
        <taxon>Eurotatoria</taxon>
        <taxon>Bdelloidea</taxon>
        <taxon>Adinetida</taxon>
        <taxon>Adinetidae</taxon>
        <taxon>Adineta</taxon>
    </lineage>
</organism>
<keyword evidence="4" id="KW-1185">Reference proteome</keyword>
<reference evidence="3" key="1">
    <citation type="submission" date="2021-02" db="EMBL/GenBank/DDBJ databases">
        <authorList>
            <person name="Nowell W R."/>
        </authorList>
    </citation>
    <scope>NUCLEOTIDE SEQUENCE</scope>
</reference>
<dbReference type="Proteomes" id="UP000663832">
    <property type="component" value="Unassembled WGS sequence"/>
</dbReference>
<keyword evidence="1" id="KW-0472">Membrane</keyword>
<dbReference type="OrthoDB" id="10061309at2759"/>
<evidence type="ECO:0000313" key="2">
    <source>
        <dbReference type="EMBL" id="CAF1061749.1"/>
    </source>
</evidence>
<sequence length="303" mass="34430">MLTKLMTKINNYLLENNENDVVFALLHFQLLSALCSLANDTVNEAITEFSQNTITNERVQSQESIKTQTDIILSRFLLSTPRTFKLTLDFIRYINQGNGIVSSIFSNWHFVSSDTGFAYAALWAVPHAYNNNSCICGASSTCISKASFNGITIPGLHVGCYPFESLLQSTLECLYNITCINQLKSMYTHSNMTFNPLSDTLSSRNTTVQSIVNNLLIERWETEVVYENYYATCDPLWCTYTFDEQISPIYTITIIIGLFGGLTVVFKLITPIIVRIGYYIIRYRRRRVSQVVTVMTIQQPNIL</sequence>
<dbReference type="EMBL" id="CAJNOM010000160">
    <property type="protein sequence ID" value="CAF1160114.1"/>
    <property type="molecule type" value="Genomic_DNA"/>
</dbReference>
<dbReference type="AlphaFoldDB" id="A0A814TDT8"/>
<keyword evidence="1" id="KW-1133">Transmembrane helix</keyword>
<evidence type="ECO:0000313" key="3">
    <source>
        <dbReference type="EMBL" id="CAF1160114.1"/>
    </source>
</evidence>
<protein>
    <submittedName>
        <fullName evidence="3">Uncharacterized protein</fullName>
    </submittedName>
</protein>
<comment type="caution">
    <text evidence="3">The sequence shown here is derived from an EMBL/GenBank/DDBJ whole genome shotgun (WGS) entry which is preliminary data.</text>
</comment>
<evidence type="ECO:0000313" key="4">
    <source>
        <dbReference type="Proteomes" id="UP000663832"/>
    </source>
</evidence>
<evidence type="ECO:0000256" key="1">
    <source>
        <dbReference type="SAM" id="Phobius"/>
    </source>
</evidence>
<gene>
    <name evidence="2" type="ORF">BJG266_LOCUS19204</name>
    <name evidence="3" type="ORF">QVE165_LOCUS23506</name>
</gene>
<dbReference type="Proteomes" id="UP000663877">
    <property type="component" value="Unassembled WGS sequence"/>
</dbReference>
<keyword evidence="1" id="KW-0812">Transmembrane</keyword>
<name>A0A814TDT8_9BILA</name>
<dbReference type="EMBL" id="CAJNOI010000102">
    <property type="protein sequence ID" value="CAF1061749.1"/>
    <property type="molecule type" value="Genomic_DNA"/>
</dbReference>